<evidence type="ECO:0000313" key="2">
    <source>
        <dbReference type="Proteomes" id="UP000321532"/>
    </source>
</evidence>
<accession>A0A512B5W2</accession>
<name>A0A512B5W2_9BACT</name>
<gene>
    <name evidence="1" type="ORF">AAE02nite_48310</name>
</gene>
<keyword evidence="2" id="KW-1185">Reference proteome</keyword>
<comment type="caution">
    <text evidence="1">The sequence shown here is derived from an EMBL/GenBank/DDBJ whole genome shotgun (WGS) entry which is preliminary data.</text>
</comment>
<reference evidence="1 2" key="1">
    <citation type="submission" date="2019-07" db="EMBL/GenBank/DDBJ databases">
        <title>Whole genome shotgun sequence of Adhaeribacter aerolatus NBRC 106133.</title>
        <authorList>
            <person name="Hosoyama A."/>
            <person name="Uohara A."/>
            <person name="Ohji S."/>
            <person name="Ichikawa N."/>
        </authorList>
    </citation>
    <scope>NUCLEOTIDE SEQUENCE [LARGE SCALE GENOMIC DNA]</scope>
    <source>
        <strain evidence="1 2">NBRC 106133</strain>
    </source>
</reference>
<organism evidence="1 2">
    <name type="scientific">Adhaeribacter aerolatus</name>
    <dbReference type="NCBI Taxonomy" id="670289"/>
    <lineage>
        <taxon>Bacteria</taxon>
        <taxon>Pseudomonadati</taxon>
        <taxon>Bacteroidota</taxon>
        <taxon>Cytophagia</taxon>
        <taxon>Cytophagales</taxon>
        <taxon>Hymenobacteraceae</taxon>
        <taxon>Adhaeribacter</taxon>
    </lineage>
</organism>
<evidence type="ECO:0000313" key="1">
    <source>
        <dbReference type="EMBL" id="GEO07167.1"/>
    </source>
</evidence>
<proteinExistence type="predicted"/>
<protein>
    <submittedName>
        <fullName evidence="1">Uncharacterized protein</fullName>
    </submittedName>
</protein>
<sequence>MRSYDLKGINAFEEPKDTIIDFDGIKVKFGAGFTQSFQGLKHKIKEGSLSIITMEFFINHNF</sequence>
<dbReference type="Proteomes" id="UP000321532">
    <property type="component" value="Unassembled WGS sequence"/>
</dbReference>
<dbReference type="AlphaFoldDB" id="A0A512B5W2"/>
<dbReference type="EMBL" id="BJYS01000052">
    <property type="protein sequence ID" value="GEO07167.1"/>
    <property type="molecule type" value="Genomic_DNA"/>
</dbReference>